<dbReference type="Proteomes" id="UP000325577">
    <property type="component" value="Linkage Group LG12"/>
</dbReference>
<evidence type="ECO:0000313" key="2">
    <source>
        <dbReference type="EMBL" id="KAA8542123.1"/>
    </source>
</evidence>
<organism evidence="2 3">
    <name type="scientific">Nyssa sinensis</name>
    <dbReference type="NCBI Taxonomy" id="561372"/>
    <lineage>
        <taxon>Eukaryota</taxon>
        <taxon>Viridiplantae</taxon>
        <taxon>Streptophyta</taxon>
        <taxon>Embryophyta</taxon>
        <taxon>Tracheophyta</taxon>
        <taxon>Spermatophyta</taxon>
        <taxon>Magnoliopsida</taxon>
        <taxon>eudicotyledons</taxon>
        <taxon>Gunneridae</taxon>
        <taxon>Pentapetalae</taxon>
        <taxon>asterids</taxon>
        <taxon>Cornales</taxon>
        <taxon>Nyssaceae</taxon>
        <taxon>Nyssa</taxon>
    </lineage>
</organism>
<sequence>MLALMLTIFLIEIRGCIDSCKEVLFSPSDAFDQVGPSSQSLHTRKSSTEAKHEVNCDCTNDAFFLDR</sequence>
<protein>
    <recommendedName>
        <fullName evidence="4">Secreted protein</fullName>
    </recommendedName>
</protein>
<dbReference type="AlphaFoldDB" id="A0A5J5BG54"/>
<keyword evidence="1" id="KW-0732">Signal</keyword>
<feature type="signal peptide" evidence="1">
    <location>
        <begin position="1"/>
        <end position="15"/>
    </location>
</feature>
<reference evidence="2 3" key="1">
    <citation type="submission" date="2019-09" db="EMBL/GenBank/DDBJ databases">
        <title>A chromosome-level genome assembly of the Chinese tupelo Nyssa sinensis.</title>
        <authorList>
            <person name="Yang X."/>
            <person name="Kang M."/>
            <person name="Yang Y."/>
            <person name="Xiong H."/>
            <person name="Wang M."/>
            <person name="Zhang Z."/>
            <person name="Wang Z."/>
            <person name="Wu H."/>
            <person name="Ma T."/>
            <person name="Liu J."/>
            <person name="Xi Z."/>
        </authorList>
    </citation>
    <scope>NUCLEOTIDE SEQUENCE [LARGE SCALE GENOMIC DNA]</scope>
    <source>
        <strain evidence="2">J267</strain>
        <tissue evidence="2">Leaf</tissue>
    </source>
</reference>
<evidence type="ECO:0000256" key="1">
    <source>
        <dbReference type="SAM" id="SignalP"/>
    </source>
</evidence>
<evidence type="ECO:0008006" key="4">
    <source>
        <dbReference type="Google" id="ProtNLM"/>
    </source>
</evidence>
<evidence type="ECO:0000313" key="3">
    <source>
        <dbReference type="Proteomes" id="UP000325577"/>
    </source>
</evidence>
<gene>
    <name evidence="2" type="ORF">F0562_023275</name>
</gene>
<feature type="chain" id="PRO_5023846153" description="Secreted protein" evidence="1">
    <location>
        <begin position="16"/>
        <end position="67"/>
    </location>
</feature>
<keyword evidence="3" id="KW-1185">Reference proteome</keyword>
<proteinExistence type="predicted"/>
<name>A0A5J5BG54_9ASTE</name>
<accession>A0A5J5BG54</accession>
<dbReference type="EMBL" id="CM018035">
    <property type="protein sequence ID" value="KAA8542123.1"/>
    <property type="molecule type" value="Genomic_DNA"/>
</dbReference>